<evidence type="ECO:0000313" key="3">
    <source>
        <dbReference type="EMBL" id="OLS59432.1"/>
    </source>
</evidence>
<dbReference type="InterPro" id="IPR002514">
    <property type="entry name" value="Transposase_8"/>
</dbReference>
<dbReference type="GO" id="GO:0006313">
    <property type="term" value="P:DNA transposition"/>
    <property type="evidence" value="ECO:0007669"/>
    <property type="project" value="InterPro"/>
</dbReference>
<dbReference type="PANTHER" id="PTHR33215:SF12">
    <property type="entry name" value="TRANSPOSASE INSN FOR INSERTION SEQUENCE ELEMENT IS911A-RELATED"/>
    <property type="match status" value="1"/>
</dbReference>
<accession>A0A1Q9QWL2</accession>
<proteinExistence type="inferred from homology"/>
<dbReference type="GO" id="GO:0004803">
    <property type="term" value="F:transposase activity"/>
    <property type="evidence" value="ECO:0007669"/>
    <property type="project" value="InterPro"/>
</dbReference>
<organism evidence="3 4">
    <name type="scientific">Pseudomonas putida</name>
    <name type="common">Arthrobacter siderocapsulatus</name>
    <dbReference type="NCBI Taxonomy" id="303"/>
    <lineage>
        <taxon>Bacteria</taxon>
        <taxon>Pseudomonadati</taxon>
        <taxon>Pseudomonadota</taxon>
        <taxon>Gammaproteobacteria</taxon>
        <taxon>Pseudomonadales</taxon>
        <taxon>Pseudomonadaceae</taxon>
        <taxon>Pseudomonas</taxon>
    </lineage>
</organism>
<dbReference type="AlphaFoldDB" id="A0A1Q9QWL2"/>
<protein>
    <recommendedName>
        <fullName evidence="5">Transposase</fullName>
    </recommendedName>
</protein>
<evidence type="ECO:0000313" key="4">
    <source>
        <dbReference type="Proteomes" id="UP000186736"/>
    </source>
</evidence>
<reference evidence="3 4" key="1">
    <citation type="submission" date="2016-10" db="EMBL/GenBank/DDBJ databases">
        <title>Genome Sequence of Pseudomonas putida GM4FR.</title>
        <authorList>
            <person name="Poehlein A."/>
            <person name="Wemheuer F."/>
            <person name="Hollensteiner J."/>
            <person name="Wemheuer B."/>
        </authorList>
    </citation>
    <scope>NUCLEOTIDE SEQUENCE [LARGE SCALE GENOMIC DNA]</scope>
    <source>
        <strain evidence="3 4">GM4FR</strain>
    </source>
</reference>
<evidence type="ECO:0000256" key="1">
    <source>
        <dbReference type="ARBA" id="ARBA00009964"/>
    </source>
</evidence>
<evidence type="ECO:0000256" key="2">
    <source>
        <dbReference type="SAM" id="Coils"/>
    </source>
</evidence>
<name>A0A1Q9QWL2_PSEPU</name>
<dbReference type="Proteomes" id="UP000186736">
    <property type="component" value="Unassembled WGS sequence"/>
</dbReference>
<dbReference type="Gene3D" id="1.10.10.60">
    <property type="entry name" value="Homeodomain-like"/>
    <property type="match status" value="1"/>
</dbReference>
<dbReference type="SUPFAM" id="SSF46689">
    <property type="entry name" value="Homeodomain-like"/>
    <property type="match status" value="1"/>
</dbReference>
<feature type="coiled-coil region" evidence="2">
    <location>
        <begin position="63"/>
        <end position="90"/>
    </location>
</feature>
<comment type="caution">
    <text evidence="3">The sequence shown here is derived from an EMBL/GenBank/DDBJ whole genome shotgun (WGS) entry which is preliminary data.</text>
</comment>
<dbReference type="PANTHER" id="PTHR33215">
    <property type="entry name" value="PROTEIN DISTAL ANTENNA"/>
    <property type="match status" value="1"/>
</dbReference>
<dbReference type="EMBL" id="MKZO01000071">
    <property type="protein sequence ID" value="OLS59432.1"/>
    <property type="molecule type" value="Genomic_DNA"/>
</dbReference>
<evidence type="ECO:0008006" key="5">
    <source>
        <dbReference type="Google" id="ProtNLM"/>
    </source>
</evidence>
<dbReference type="GO" id="GO:0003677">
    <property type="term" value="F:DNA binding"/>
    <property type="evidence" value="ECO:0007669"/>
    <property type="project" value="InterPro"/>
</dbReference>
<gene>
    <name evidence="3" type="ORF">PSEMO_57040</name>
</gene>
<dbReference type="Pfam" id="PF01527">
    <property type="entry name" value="HTH_Tnp_1"/>
    <property type="match status" value="1"/>
</dbReference>
<dbReference type="InterPro" id="IPR009057">
    <property type="entry name" value="Homeodomain-like_sf"/>
</dbReference>
<keyword evidence="2" id="KW-0175">Coiled coil</keyword>
<sequence>MQERKTYTREFKQRAASMVLDDNCSVLDVCASMQVGPTALRRWVDQVRKERQKGQPVPGTKAISEEQRELQQLRAKIKRLETEAEILKKATALLMSDPDRFS</sequence>
<comment type="similarity">
    <text evidence="1">Belongs to the transposase 8 family.</text>
</comment>
<dbReference type="InterPro" id="IPR051839">
    <property type="entry name" value="RD_transcriptional_regulator"/>
</dbReference>
<dbReference type="RefSeq" id="WP_075806303.1">
    <property type="nucleotide sequence ID" value="NZ_MKZO01000071.1"/>
</dbReference>